<dbReference type="PANTHER" id="PTHR46075">
    <property type="entry name" value="CHIMERIN FAMILY MEMBER"/>
    <property type="match status" value="1"/>
</dbReference>
<keyword evidence="7" id="KW-0472">Membrane</keyword>
<dbReference type="Pfam" id="PF00130">
    <property type="entry name" value="C1_1"/>
    <property type="match status" value="1"/>
</dbReference>
<dbReference type="PROSITE" id="PS50001">
    <property type="entry name" value="SH2"/>
    <property type="match status" value="1"/>
</dbReference>
<keyword evidence="3" id="KW-0479">Metal-binding</keyword>
<evidence type="ECO:0000256" key="10">
    <source>
        <dbReference type="ARBA" id="ARBA00077047"/>
    </source>
</evidence>
<dbReference type="OrthoDB" id="3196451at2759"/>
<dbReference type="InterPro" id="IPR000980">
    <property type="entry name" value="SH2"/>
</dbReference>
<evidence type="ECO:0000256" key="7">
    <source>
        <dbReference type="ARBA" id="ARBA00023136"/>
    </source>
</evidence>
<keyword evidence="2" id="KW-0343">GTPase activation</keyword>
<evidence type="ECO:0000256" key="3">
    <source>
        <dbReference type="ARBA" id="ARBA00022723"/>
    </source>
</evidence>
<dbReference type="GO" id="GO:0007165">
    <property type="term" value="P:signal transduction"/>
    <property type="evidence" value="ECO:0007669"/>
    <property type="project" value="InterPro"/>
</dbReference>
<keyword evidence="17" id="KW-1185">Reference proteome</keyword>
<evidence type="ECO:0000256" key="12">
    <source>
        <dbReference type="SAM" id="MobiDB-lite"/>
    </source>
</evidence>
<dbReference type="Pfam" id="PF00620">
    <property type="entry name" value="RhoGAP"/>
    <property type="match status" value="1"/>
</dbReference>
<evidence type="ECO:0000256" key="8">
    <source>
        <dbReference type="ARBA" id="ARBA00073081"/>
    </source>
</evidence>
<evidence type="ECO:0000256" key="6">
    <source>
        <dbReference type="ARBA" id="ARBA00022999"/>
    </source>
</evidence>
<dbReference type="InterPro" id="IPR051854">
    <property type="entry name" value="Rho-type_GAP"/>
</dbReference>
<dbReference type="Gene3D" id="3.30.505.10">
    <property type="entry name" value="SH2 domain"/>
    <property type="match status" value="1"/>
</dbReference>
<proteinExistence type="predicted"/>
<dbReference type="FunFam" id="3.30.60.20:FF:000025">
    <property type="entry name" value="Chimaerin"/>
    <property type="match status" value="1"/>
</dbReference>
<dbReference type="FunFam" id="3.30.505.10:FF:000019">
    <property type="entry name" value="Chimaerin"/>
    <property type="match status" value="1"/>
</dbReference>
<evidence type="ECO:0000259" key="13">
    <source>
        <dbReference type="PROSITE" id="PS50001"/>
    </source>
</evidence>
<feature type="domain" description="Phorbol-ester/DAG-type" evidence="14">
    <location>
        <begin position="235"/>
        <end position="285"/>
    </location>
</feature>
<dbReference type="PANTHER" id="PTHR46075:SF2">
    <property type="entry name" value="RHO GTPASE ACTIVATING PROTEIN AT 5A, ISOFORM A"/>
    <property type="match status" value="1"/>
</dbReference>
<keyword evidence="6 11" id="KW-0727">SH2 domain</keyword>
<dbReference type="InterPro" id="IPR036860">
    <property type="entry name" value="SH2_dom_sf"/>
</dbReference>
<keyword evidence="4" id="KW-0863">Zinc-finger</keyword>
<dbReference type="GO" id="GO:0005096">
    <property type="term" value="F:GTPase activator activity"/>
    <property type="evidence" value="ECO:0007669"/>
    <property type="project" value="UniProtKB-KW"/>
</dbReference>
<feature type="non-terminal residue" evidence="16">
    <location>
        <position position="523"/>
    </location>
</feature>
<dbReference type="PROSITE" id="PS50081">
    <property type="entry name" value="ZF_DAG_PE_2"/>
    <property type="match status" value="1"/>
</dbReference>
<dbReference type="PROSITE" id="PS00479">
    <property type="entry name" value="ZF_DAG_PE_1"/>
    <property type="match status" value="1"/>
</dbReference>
<dbReference type="Gene3D" id="1.10.555.10">
    <property type="entry name" value="Rho GTPase activation protein"/>
    <property type="match status" value="1"/>
</dbReference>
<dbReference type="CDD" id="cd20806">
    <property type="entry name" value="C1_CHN"/>
    <property type="match status" value="1"/>
</dbReference>
<dbReference type="SUPFAM" id="SSF57889">
    <property type="entry name" value="Cysteine-rich domain"/>
    <property type="match status" value="1"/>
</dbReference>
<feature type="domain" description="Rho-GAP" evidence="15">
    <location>
        <begin position="298"/>
        <end position="491"/>
    </location>
</feature>
<dbReference type="SUPFAM" id="SSF55550">
    <property type="entry name" value="SH2 domain"/>
    <property type="match status" value="1"/>
</dbReference>
<evidence type="ECO:0000256" key="9">
    <source>
        <dbReference type="ARBA" id="ARBA00076015"/>
    </source>
</evidence>
<dbReference type="GO" id="GO:0008270">
    <property type="term" value="F:zinc ion binding"/>
    <property type="evidence" value="ECO:0007669"/>
    <property type="project" value="UniProtKB-KW"/>
</dbReference>
<comment type="subcellular location">
    <subcellularLocation>
        <location evidence="1">Membrane</location>
        <topology evidence="1">Peripheral membrane protein</topology>
    </subcellularLocation>
</comment>
<feature type="domain" description="SH2" evidence="13">
    <location>
        <begin position="72"/>
        <end position="140"/>
    </location>
</feature>
<protein>
    <recommendedName>
        <fullName evidence="8">Beta-chimaerin</fullName>
    </recommendedName>
    <alternativeName>
        <fullName evidence="9">Beta-chimerin</fullName>
    </alternativeName>
    <alternativeName>
        <fullName evidence="10">Rho GTPase-activating protein 3</fullName>
    </alternativeName>
</protein>
<feature type="region of interest" description="Disordered" evidence="12">
    <location>
        <begin position="188"/>
        <end position="213"/>
    </location>
</feature>
<evidence type="ECO:0000259" key="14">
    <source>
        <dbReference type="PROSITE" id="PS50081"/>
    </source>
</evidence>
<dbReference type="InterPro" id="IPR002219">
    <property type="entry name" value="PKC_DAG/PE"/>
</dbReference>
<feature type="compositionally biased region" description="Basic and acidic residues" evidence="12">
    <location>
        <begin position="188"/>
        <end position="205"/>
    </location>
</feature>
<evidence type="ECO:0000256" key="5">
    <source>
        <dbReference type="ARBA" id="ARBA00022833"/>
    </source>
</evidence>
<dbReference type="PROSITE" id="PS50238">
    <property type="entry name" value="RHOGAP"/>
    <property type="match status" value="1"/>
</dbReference>
<evidence type="ECO:0000256" key="2">
    <source>
        <dbReference type="ARBA" id="ARBA00022468"/>
    </source>
</evidence>
<evidence type="ECO:0000313" key="17">
    <source>
        <dbReference type="Proteomes" id="UP000596742"/>
    </source>
</evidence>
<evidence type="ECO:0000313" key="16">
    <source>
        <dbReference type="EMBL" id="VDI71053.1"/>
    </source>
</evidence>
<dbReference type="AlphaFoldDB" id="A0A8B6GY58"/>
<evidence type="ECO:0000256" key="1">
    <source>
        <dbReference type="ARBA" id="ARBA00004170"/>
    </source>
</evidence>
<dbReference type="InterPro" id="IPR046349">
    <property type="entry name" value="C1-like_sf"/>
</dbReference>
<dbReference type="Gene3D" id="3.30.60.20">
    <property type="match status" value="1"/>
</dbReference>
<dbReference type="InterPro" id="IPR020454">
    <property type="entry name" value="DAG/PE-bd"/>
</dbReference>
<name>A0A8B6GY58_MYTGA</name>
<dbReference type="FunFam" id="1.10.555.10:FF:000005">
    <property type="entry name" value="Chimaerin"/>
    <property type="match status" value="1"/>
</dbReference>
<keyword evidence="5" id="KW-0862">Zinc</keyword>
<dbReference type="SUPFAM" id="SSF48350">
    <property type="entry name" value="GTPase activation domain, GAP"/>
    <property type="match status" value="1"/>
</dbReference>
<comment type="caution">
    <text evidence="16">The sequence shown here is derived from an EMBL/GenBank/DDBJ whole genome shotgun (WGS) entry which is preliminary data.</text>
</comment>
<dbReference type="InterPro" id="IPR008936">
    <property type="entry name" value="Rho_GTPase_activation_prot"/>
</dbReference>
<gene>
    <name evidence="16" type="ORF">MGAL_10B043909</name>
</gene>
<organism evidence="16 17">
    <name type="scientific">Mytilus galloprovincialis</name>
    <name type="common">Mediterranean mussel</name>
    <dbReference type="NCBI Taxonomy" id="29158"/>
    <lineage>
        <taxon>Eukaryota</taxon>
        <taxon>Metazoa</taxon>
        <taxon>Spiralia</taxon>
        <taxon>Lophotrochozoa</taxon>
        <taxon>Mollusca</taxon>
        <taxon>Bivalvia</taxon>
        <taxon>Autobranchia</taxon>
        <taxon>Pteriomorphia</taxon>
        <taxon>Mytilida</taxon>
        <taxon>Mytiloidea</taxon>
        <taxon>Mytilidae</taxon>
        <taxon>Mytilinae</taxon>
        <taxon>Mytilus</taxon>
    </lineage>
</organism>
<evidence type="ECO:0000256" key="11">
    <source>
        <dbReference type="PROSITE-ProRule" id="PRU00191"/>
    </source>
</evidence>
<sequence>MFRIVDDSPPTEGVTLRETKHDYFTVLADGGESQPLPTWKTYLYTLQLQAPKPKVISCQREVPNKPPFYQKEYHGNISREEADRLLCQGDGSYLVRKSERAHDAYTLAISFEGQTKNFKLFNDGQHYVGEKRFDTVHDLVADGLIHFYVEAKASDYISKLSNESNYAESPYLAYTAKKKRLHLSDKNRKTVVRHPGDQADGEKRISNGSATNGAMVDDDLDTEELDANVHEYEKPHVFKTTNFIGLNWCDYCANFMWGLIAQGVKCQDCGFSAHKKCSEKVPNDCMPDIKFVKNLYGADLTTAVKLRNTPLPIVVTKCIKEIESRGLEHEGLYRIAGLHDEVETIRMEFDKDLEKTDISEARYDDIHSLTSVLKLYFRLLPIPLVTFDAYKILLDAIKYSDLRSQDQLSKIREALSKLPPAHYQTLRYLLAHLVRVTEKKPKNMMGPDNLAIVFAPTLMRSPEADPFVSLLSAGHEQRSIEVMISCYRDLFGRISTQQSFTTFTDQPSTVEVDFCISEQMKLL</sequence>
<dbReference type="SMART" id="SM00252">
    <property type="entry name" value="SH2"/>
    <property type="match status" value="1"/>
</dbReference>
<dbReference type="Pfam" id="PF00017">
    <property type="entry name" value="SH2"/>
    <property type="match status" value="1"/>
</dbReference>
<dbReference type="GO" id="GO:0016020">
    <property type="term" value="C:membrane"/>
    <property type="evidence" value="ECO:0007669"/>
    <property type="project" value="UniProtKB-SubCell"/>
</dbReference>
<dbReference type="PRINTS" id="PR00008">
    <property type="entry name" value="DAGPEDOMAIN"/>
</dbReference>
<evidence type="ECO:0000259" key="15">
    <source>
        <dbReference type="PROSITE" id="PS50238"/>
    </source>
</evidence>
<dbReference type="SMART" id="SM00324">
    <property type="entry name" value="RhoGAP"/>
    <property type="match status" value="1"/>
</dbReference>
<accession>A0A8B6GY58</accession>
<dbReference type="InterPro" id="IPR000198">
    <property type="entry name" value="RhoGAP_dom"/>
</dbReference>
<evidence type="ECO:0000256" key="4">
    <source>
        <dbReference type="ARBA" id="ARBA00022771"/>
    </source>
</evidence>
<dbReference type="EMBL" id="UYJE01009189">
    <property type="protein sequence ID" value="VDI71053.1"/>
    <property type="molecule type" value="Genomic_DNA"/>
</dbReference>
<dbReference type="SMART" id="SM00109">
    <property type="entry name" value="C1"/>
    <property type="match status" value="1"/>
</dbReference>
<reference evidence="16" key="1">
    <citation type="submission" date="2018-11" db="EMBL/GenBank/DDBJ databases">
        <authorList>
            <person name="Alioto T."/>
            <person name="Alioto T."/>
        </authorList>
    </citation>
    <scope>NUCLEOTIDE SEQUENCE</scope>
</reference>
<dbReference type="Proteomes" id="UP000596742">
    <property type="component" value="Unassembled WGS sequence"/>
</dbReference>